<feature type="signal peptide" evidence="6">
    <location>
        <begin position="1"/>
        <end position="19"/>
    </location>
</feature>
<dbReference type="InterPro" id="IPR023828">
    <property type="entry name" value="Peptidase_S8_Ser-AS"/>
</dbReference>
<accession>A0A4R8TG95</accession>
<evidence type="ECO:0000256" key="6">
    <source>
        <dbReference type="SAM" id="SignalP"/>
    </source>
</evidence>
<feature type="active site" description="Charge relay system" evidence="5">
    <location>
        <position position="189"/>
    </location>
</feature>
<dbReference type="EMBL" id="QAPF01000093">
    <property type="protein sequence ID" value="TEA17125.1"/>
    <property type="molecule type" value="Genomic_DNA"/>
</dbReference>
<feature type="active site" description="Charge relay system" evidence="5">
    <location>
        <position position="227"/>
    </location>
</feature>
<gene>
    <name evidence="8" type="primary">SP3-1</name>
    <name evidence="8" type="ORF">C8034_v000309</name>
</gene>
<evidence type="ECO:0000256" key="1">
    <source>
        <dbReference type="ARBA" id="ARBA00011073"/>
    </source>
</evidence>
<reference evidence="8 9" key="1">
    <citation type="submission" date="2018-11" db="EMBL/GenBank/DDBJ databases">
        <title>Genome sequence and assembly of Colletotrichum sidae.</title>
        <authorList>
            <person name="Gan P."/>
            <person name="Shirasu K."/>
        </authorList>
    </citation>
    <scope>NUCLEOTIDE SEQUENCE [LARGE SCALE GENOMIC DNA]</scope>
    <source>
        <strain evidence="8 9">CBS 518.97</strain>
    </source>
</reference>
<keyword evidence="2 5" id="KW-0645">Protease</keyword>
<evidence type="ECO:0000256" key="5">
    <source>
        <dbReference type="PROSITE-ProRule" id="PRU01240"/>
    </source>
</evidence>
<evidence type="ECO:0000313" key="9">
    <source>
        <dbReference type="Proteomes" id="UP000295604"/>
    </source>
</evidence>
<dbReference type="PANTHER" id="PTHR43806:SF11">
    <property type="entry name" value="CEREVISIN-RELATED"/>
    <property type="match status" value="1"/>
</dbReference>
<feature type="chain" id="PRO_5020543946" evidence="6">
    <location>
        <begin position="20"/>
        <end position="485"/>
    </location>
</feature>
<keyword evidence="3 5" id="KW-0378">Hydrolase</keyword>
<keyword evidence="9" id="KW-1185">Reference proteome</keyword>
<dbReference type="Gene3D" id="3.40.50.200">
    <property type="entry name" value="Peptidase S8/S53 domain"/>
    <property type="match status" value="1"/>
</dbReference>
<evidence type="ECO:0000313" key="8">
    <source>
        <dbReference type="EMBL" id="TEA17125.1"/>
    </source>
</evidence>
<proteinExistence type="inferred from homology"/>
<dbReference type="GO" id="GO:0006508">
    <property type="term" value="P:proteolysis"/>
    <property type="evidence" value="ECO:0007669"/>
    <property type="project" value="UniProtKB-KW"/>
</dbReference>
<feature type="domain" description="Peptidase S8/S53" evidence="7">
    <location>
        <begin position="180"/>
        <end position="422"/>
    </location>
</feature>
<dbReference type="InterPro" id="IPR036852">
    <property type="entry name" value="Peptidase_S8/S53_dom_sf"/>
</dbReference>
<keyword evidence="4 5" id="KW-0720">Serine protease</keyword>
<dbReference type="SUPFAM" id="SSF52743">
    <property type="entry name" value="Subtilisin-like"/>
    <property type="match status" value="1"/>
</dbReference>
<name>A0A4R8TG95_9PEZI</name>
<feature type="active site" description="Charge relay system" evidence="5">
    <location>
        <position position="407"/>
    </location>
</feature>
<sequence>MKFYNLFLSFAIRVAIGNAATTPTLPAIDSEPVLTYLVYTTGTLENSERVAVDRFLDGLAVPATMDLLAQDPYSTSTLYRLDATKSNADEIQADGRILMVLENGVYAADKPGLEQDQADDDVTPVGRRAAADDARTVKAANGILVDTGAPTANKMLSHPRDLGDVSPADLPGYAYPESAGKGITVYLIDTGANPKHEEWTGAPGAKRWIYSPDLDAYERKQSDEDGHGACIQSIINGPRGGVAKGVDLVVVKLGAVYQVSDFLSALILVAADIRERNLQGKAVVSASVGGPLLNSTATEHTGKPVLKDNTEPTVIAYRYFIQEILDLDVPVVFASGNSRPTWDRIDNFPAWLSREIDCITVGAVDGAGRRTDYSQGTPEEVTVSAPGAATCANRRGSRRYQTTEGTSMAAPHVAGVIATWLADERYRDRLQVPGKVAANVKKMVQEMAYVRAKDGKPEDAYPVIWNRVDAFSCGNDAGASCSIDR</sequence>
<evidence type="ECO:0000256" key="4">
    <source>
        <dbReference type="ARBA" id="ARBA00022825"/>
    </source>
</evidence>
<dbReference type="PROSITE" id="PS00138">
    <property type="entry name" value="SUBTILASE_SER"/>
    <property type="match status" value="1"/>
</dbReference>
<evidence type="ECO:0000256" key="2">
    <source>
        <dbReference type="ARBA" id="ARBA00022670"/>
    </source>
</evidence>
<organism evidence="8 9">
    <name type="scientific">Colletotrichum sidae</name>
    <dbReference type="NCBI Taxonomy" id="1347389"/>
    <lineage>
        <taxon>Eukaryota</taxon>
        <taxon>Fungi</taxon>
        <taxon>Dikarya</taxon>
        <taxon>Ascomycota</taxon>
        <taxon>Pezizomycotina</taxon>
        <taxon>Sordariomycetes</taxon>
        <taxon>Hypocreomycetidae</taxon>
        <taxon>Glomerellales</taxon>
        <taxon>Glomerellaceae</taxon>
        <taxon>Colletotrichum</taxon>
        <taxon>Colletotrichum orbiculare species complex</taxon>
    </lineage>
</organism>
<dbReference type="Proteomes" id="UP000295604">
    <property type="component" value="Unassembled WGS sequence"/>
</dbReference>
<keyword evidence="6" id="KW-0732">Signal</keyword>
<dbReference type="PROSITE" id="PS51892">
    <property type="entry name" value="SUBTILASE"/>
    <property type="match status" value="1"/>
</dbReference>
<dbReference type="InterPro" id="IPR000209">
    <property type="entry name" value="Peptidase_S8/S53_dom"/>
</dbReference>
<protein>
    <submittedName>
        <fullName evidence="8">Subtilisin-like protease 3</fullName>
    </submittedName>
</protein>
<dbReference type="AlphaFoldDB" id="A0A4R8TG95"/>
<dbReference type="InterPro" id="IPR015500">
    <property type="entry name" value="Peptidase_S8_subtilisin-rel"/>
</dbReference>
<evidence type="ECO:0000256" key="3">
    <source>
        <dbReference type="ARBA" id="ARBA00022801"/>
    </source>
</evidence>
<dbReference type="PANTHER" id="PTHR43806">
    <property type="entry name" value="PEPTIDASE S8"/>
    <property type="match status" value="1"/>
</dbReference>
<dbReference type="Pfam" id="PF00082">
    <property type="entry name" value="Peptidase_S8"/>
    <property type="match status" value="1"/>
</dbReference>
<comment type="similarity">
    <text evidence="1 5">Belongs to the peptidase S8 family.</text>
</comment>
<dbReference type="GO" id="GO:0004252">
    <property type="term" value="F:serine-type endopeptidase activity"/>
    <property type="evidence" value="ECO:0007669"/>
    <property type="project" value="UniProtKB-UniRule"/>
</dbReference>
<dbReference type="InterPro" id="IPR050131">
    <property type="entry name" value="Peptidase_S8_subtilisin-like"/>
</dbReference>
<dbReference type="PRINTS" id="PR00723">
    <property type="entry name" value="SUBTILISIN"/>
</dbReference>
<evidence type="ECO:0000259" key="7">
    <source>
        <dbReference type="Pfam" id="PF00082"/>
    </source>
</evidence>
<comment type="caution">
    <text evidence="8">The sequence shown here is derived from an EMBL/GenBank/DDBJ whole genome shotgun (WGS) entry which is preliminary data.</text>
</comment>